<sequence>MLRQTISMGNRLGFRRIMAFWLRFAISPILTLRWLRFLQEFTRQHAFVPPHDDLVRKSFSAFLVHRMAFRSRFDILVQHFDVAGLLLYPRMLQTLWSGKKVEVGSISGRDQDYCLELCLADHCGSRHEGVFALRLIRVVDRAVLCTASFVFVRRPGDSYSIVIGGLQGSAQQDAKRTVIAATRDLGGLRPKDAVLLVLKGMMARGATPYLIAVSNSRHVINQRASARRRMRMRADLDAYWIERGGVHFPPFGFRLPVNPVINERCESRRDIAKIAFWQAGANLLTK</sequence>
<dbReference type="GO" id="GO:0006974">
    <property type="term" value="P:DNA damage response"/>
    <property type="evidence" value="ECO:0007669"/>
    <property type="project" value="TreeGrafter"/>
</dbReference>
<dbReference type="EMBL" id="PXYL01000027">
    <property type="protein sequence ID" value="PSJ54269.1"/>
    <property type="molecule type" value="Genomic_DNA"/>
</dbReference>
<comment type="caution">
    <text evidence="2">The sequence shown here is derived from an EMBL/GenBank/DDBJ whole genome shotgun (WGS) entry which is preliminary data.</text>
</comment>
<dbReference type="PANTHER" id="PTHR38785:SF1">
    <property type="entry name" value="HOMOLOG OF VIRK"/>
    <property type="match status" value="1"/>
</dbReference>
<evidence type="ECO:0000256" key="1">
    <source>
        <dbReference type="SAM" id="Phobius"/>
    </source>
</evidence>
<organism evidence="2 3">
    <name type="scientific">Pseudaminobacter soli</name>
    <name type="common">ex Li et al. 2025</name>
    <dbReference type="NCBI Taxonomy" id="1295366"/>
    <lineage>
        <taxon>Bacteria</taxon>
        <taxon>Pseudomonadati</taxon>
        <taxon>Pseudomonadota</taxon>
        <taxon>Alphaproteobacteria</taxon>
        <taxon>Hyphomicrobiales</taxon>
        <taxon>Phyllobacteriaceae</taxon>
        <taxon>Pseudaminobacter</taxon>
    </lineage>
</organism>
<keyword evidence="1" id="KW-0472">Membrane</keyword>
<dbReference type="InterPro" id="IPR007488">
    <property type="entry name" value="DUF535"/>
</dbReference>
<keyword evidence="1" id="KW-0812">Transmembrane</keyword>
<accession>A0A2P7RVN8</accession>
<proteinExistence type="predicted"/>
<dbReference type="Pfam" id="PF04393">
    <property type="entry name" value="DUF535"/>
    <property type="match status" value="1"/>
</dbReference>
<dbReference type="AlphaFoldDB" id="A0A2P7RVN8"/>
<dbReference type="OrthoDB" id="8417515at2"/>
<evidence type="ECO:0000313" key="2">
    <source>
        <dbReference type="EMBL" id="PSJ54269.1"/>
    </source>
</evidence>
<dbReference type="PANTHER" id="PTHR38785">
    <property type="entry name" value="HOMOLOG OF VIRK"/>
    <property type="match status" value="1"/>
</dbReference>
<gene>
    <name evidence="2" type="ORF">C7I85_27480</name>
</gene>
<keyword evidence="1" id="KW-1133">Transmembrane helix</keyword>
<dbReference type="Proteomes" id="UP000240653">
    <property type="component" value="Unassembled WGS sequence"/>
</dbReference>
<reference evidence="2 3" key="1">
    <citation type="submission" date="2018-03" db="EMBL/GenBank/DDBJ databases">
        <title>The draft genome of Mesorhizobium soli JCM 19897.</title>
        <authorList>
            <person name="Li L."/>
            <person name="Liu L."/>
            <person name="Liang L."/>
            <person name="Wang T."/>
            <person name="Zhang X."/>
        </authorList>
    </citation>
    <scope>NUCLEOTIDE SEQUENCE [LARGE SCALE GENOMIC DNA]</scope>
    <source>
        <strain evidence="2 3">JCM 19897</strain>
    </source>
</reference>
<keyword evidence="3" id="KW-1185">Reference proteome</keyword>
<evidence type="ECO:0000313" key="3">
    <source>
        <dbReference type="Proteomes" id="UP000240653"/>
    </source>
</evidence>
<name>A0A2P7RVN8_9HYPH</name>
<feature type="transmembrane region" description="Helical" evidence="1">
    <location>
        <begin position="20"/>
        <end position="38"/>
    </location>
</feature>
<protein>
    <submittedName>
        <fullName evidence="2">VirK protein</fullName>
    </submittedName>
</protein>